<dbReference type="InterPro" id="IPR058270">
    <property type="entry name" value="DUF7964"/>
</dbReference>
<proteinExistence type="predicted"/>
<evidence type="ECO:0000313" key="3">
    <source>
        <dbReference type="Proteomes" id="UP001597085"/>
    </source>
</evidence>
<dbReference type="Proteomes" id="UP001597085">
    <property type="component" value="Unassembled WGS sequence"/>
</dbReference>
<reference evidence="2 3" key="1">
    <citation type="journal article" date="2019" name="Int. J. Syst. Evol. Microbiol.">
        <title>The Global Catalogue of Microorganisms (GCM) 10K type strain sequencing project: providing services to taxonomists for standard genome sequencing and annotation.</title>
        <authorList>
            <consortium name="The Broad Institute Genomics Platform"/>
            <consortium name="The Broad Institute Genome Sequencing Center for Infectious Disease"/>
            <person name="Wu L."/>
            <person name="Ma J."/>
        </authorList>
    </citation>
    <scope>NUCLEOTIDE SEQUENCE [LARGE SCALE GENOMIC DNA]</scope>
    <source>
        <strain evidence="2 3">CGMCC 1.12121</strain>
    </source>
</reference>
<dbReference type="EMBL" id="JBHUDK010000010">
    <property type="protein sequence ID" value="MFD1599713.1"/>
    <property type="molecule type" value="Genomic_DNA"/>
</dbReference>
<dbReference type="AlphaFoldDB" id="A0ABD6CQM5"/>
<sequence length="114" mass="11992">MSVVESLPSRPLEPQELLELNAAEALEMAVPIEDEGRVTGVLIATATWVKGLGFDPDAGSWAVVETVSLGDGIERVDALQACEAEILRFRGDDPAEVTAANAPGTYEPAVDGNE</sequence>
<dbReference type="RefSeq" id="WP_256420659.1">
    <property type="nucleotide sequence ID" value="NZ_JANHDI010000004.1"/>
</dbReference>
<keyword evidence="3" id="KW-1185">Reference proteome</keyword>
<comment type="caution">
    <text evidence="2">The sequence shown here is derived from an EMBL/GenBank/DDBJ whole genome shotgun (WGS) entry which is preliminary data.</text>
</comment>
<name>A0ABD6CQM5_9EURY</name>
<gene>
    <name evidence="2" type="ORF">ACFSBX_12185</name>
</gene>
<evidence type="ECO:0000313" key="2">
    <source>
        <dbReference type="EMBL" id="MFD1599713.1"/>
    </source>
</evidence>
<protein>
    <recommendedName>
        <fullName evidence="1">DUF7964 domain-containing protein</fullName>
    </recommendedName>
</protein>
<feature type="domain" description="DUF7964" evidence="1">
    <location>
        <begin position="3"/>
        <end position="88"/>
    </location>
</feature>
<evidence type="ECO:0000259" key="1">
    <source>
        <dbReference type="Pfam" id="PF25912"/>
    </source>
</evidence>
<organism evidence="2 3">
    <name type="scientific">Halobellus rarus</name>
    <dbReference type="NCBI Taxonomy" id="1126237"/>
    <lineage>
        <taxon>Archaea</taxon>
        <taxon>Methanobacteriati</taxon>
        <taxon>Methanobacteriota</taxon>
        <taxon>Stenosarchaea group</taxon>
        <taxon>Halobacteria</taxon>
        <taxon>Halobacteriales</taxon>
        <taxon>Haloferacaceae</taxon>
        <taxon>Halobellus</taxon>
    </lineage>
</organism>
<dbReference type="Pfam" id="PF25912">
    <property type="entry name" value="DUF7964"/>
    <property type="match status" value="1"/>
</dbReference>
<accession>A0ABD6CQM5</accession>